<dbReference type="GO" id="GO:0098609">
    <property type="term" value="P:cell-cell adhesion"/>
    <property type="evidence" value="ECO:0007669"/>
    <property type="project" value="TreeGrafter"/>
</dbReference>
<dbReference type="GO" id="GO:0099072">
    <property type="term" value="P:regulation of postsynaptic membrane neurotransmitter receptor levels"/>
    <property type="evidence" value="ECO:0007669"/>
    <property type="project" value="TreeGrafter"/>
</dbReference>
<dbReference type="Gene3D" id="2.30.42.10">
    <property type="match status" value="3"/>
</dbReference>
<dbReference type="InterPro" id="IPR036034">
    <property type="entry name" value="PDZ_sf"/>
</dbReference>
<comment type="similarity">
    <text evidence="2">Belongs to the MAGUK family.</text>
</comment>
<dbReference type="SMART" id="SM00326">
    <property type="entry name" value="SH3"/>
    <property type="match status" value="1"/>
</dbReference>
<gene>
    <name evidence="10" type="primary">DLG3</name>
</gene>
<dbReference type="GO" id="GO:0019901">
    <property type="term" value="F:protein kinase binding"/>
    <property type="evidence" value="ECO:0007669"/>
    <property type="project" value="TreeGrafter"/>
</dbReference>
<dbReference type="PANTHER" id="PTHR23119:SF28">
    <property type="entry name" value="DISKS LARGE HOMOLOG 3"/>
    <property type="match status" value="1"/>
</dbReference>
<evidence type="ECO:0000313" key="11">
    <source>
        <dbReference type="Proteomes" id="UP001501940"/>
    </source>
</evidence>
<dbReference type="AlphaFoldDB" id="A0AAQ6A3I5"/>
<evidence type="ECO:0000259" key="9">
    <source>
        <dbReference type="PROSITE" id="PS50106"/>
    </source>
</evidence>
<dbReference type="FunFam" id="3.30.63.10:FF:000001">
    <property type="entry name" value="Disks large homolog 1 isoform 2"/>
    <property type="match status" value="1"/>
</dbReference>
<dbReference type="FunFam" id="2.30.42.10:FF:000002">
    <property type="entry name" value="Disks large homolog 4 isoform 2"/>
    <property type="match status" value="1"/>
</dbReference>
<dbReference type="SMART" id="SM00072">
    <property type="entry name" value="GuKc"/>
    <property type="match status" value="1"/>
</dbReference>
<keyword evidence="3 5" id="KW-0728">SH3 domain</keyword>
<dbReference type="FunFam" id="2.30.30.40:FF:000027">
    <property type="entry name" value="Disks large homolog 3 isoform 1"/>
    <property type="match status" value="1"/>
</dbReference>
<reference evidence="10" key="2">
    <citation type="submission" date="2025-08" db="UniProtKB">
        <authorList>
            <consortium name="Ensembl"/>
        </authorList>
    </citation>
    <scope>IDENTIFICATION</scope>
</reference>
<dbReference type="PROSITE" id="PS50002">
    <property type="entry name" value="SH3"/>
    <property type="match status" value="1"/>
</dbReference>
<dbReference type="InterPro" id="IPR035763">
    <property type="entry name" value="DLG3_SH3"/>
</dbReference>
<dbReference type="FunFam" id="3.40.50.300:FF:001402">
    <property type="entry name" value="Discs, large homolog 3 (Drosophila)"/>
    <property type="match status" value="1"/>
</dbReference>
<dbReference type="Gene3D" id="3.40.50.300">
    <property type="entry name" value="P-loop containing nucleotide triphosphate hydrolases"/>
    <property type="match status" value="1"/>
</dbReference>
<dbReference type="InterPro" id="IPR001478">
    <property type="entry name" value="PDZ"/>
</dbReference>
<dbReference type="FunFam" id="2.30.42.10:FF:000001">
    <property type="entry name" value="Disks large homolog 1 isoform 2"/>
    <property type="match status" value="1"/>
</dbReference>
<evidence type="ECO:0000256" key="1">
    <source>
        <dbReference type="ARBA" id="ARBA00004370"/>
    </source>
</evidence>
<dbReference type="PANTHER" id="PTHR23119">
    <property type="entry name" value="DISCS LARGE"/>
    <property type="match status" value="1"/>
</dbReference>
<dbReference type="CDD" id="cd12029">
    <property type="entry name" value="SH3_DLG3"/>
    <property type="match status" value="1"/>
</dbReference>
<dbReference type="PIRSF" id="PIRSF001741">
    <property type="entry name" value="MAGUK_DLGH"/>
    <property type="match status" value="1"/>
</dbReference>
<keyword evidence="11" id="KW-1185">Reference proteome</keyword>
<evidence type="ECO:0000256" key="3">
    <source>
        <dbReference type="ARBA" id="ARBA00022443"/>
    </source>
</evidence>
<dbReference type="GO" id="GO:0035255">
    <property type="term" value="F:ionotropic glutamate receptor binding"/>
    <property type="evidence" value="ECO:0007669"/>
    <property type="project" value="TreeGrafter"/>
</dbReference>
<dbReference type="PROSITE" id="PS00856">
    <property type="entry name" value="GUANYLATE_KINASE_1"/>
    <property type="match status" value="1"/>
</dbReference>
<evidence type="ECO:0000259" key="7">
    <source>
        <dbReference type="PROSITE" id="PS50002"/>
    </source>
</evidence>
<dbReference type="GO" id="GO:0016323">
    <property type="term" value="C:basolateral plasma membrane"/>
    <property type="evidence" value="ECO:0007669"/>
    <property type="project" value="TreeGrafter"/>
</dbReference>
<dbReference type="GO" id="GO:0098839">
    <property type="term" value="C:postsynaptic density membrane"/>
    <property type="evidence" value="ECO:0007669"/>
    <property type="project" value="TreeGrafter"/>
</dbReference>
<reference evidence="10" key="3">
    <citation type="submission" date="2025-09" db="UniProtKB">
        <authorList>
            <consortium name="Ensembl"/>
        </authorList>
    </citation>
    <scope>IDENTIFICATION</scope>
</reference>
<dbReference type="PROSITE" id="PS50052">
    <property type="entry name" value="GUANYLATE_KINASE_2"/>
    <property type="match status" value="1"/>
</dbReference>
<dbReference type="Pfam" id="PF00595">
    <property type="entry name" value="PDZ"/>
    <property type="match status" value="3"/>
</dbReference>
<dbReference type="Gene3D" id="3.30.63.10">
    <property type="entry name" value="Guanylate Kinase phosphate binding domain"/>
    <property type="match status" value="1"/>
</dbReference>
<dbReference type="GO" id="GO:0043113">
    <property type="term" value="P:receptor clustering"/>
    <property type="evidence" value="ECO:0007669"/>
    <property type="project" value="TreeGrafter"/>
</dbReference>
<dbReference type="GO" id="GO:0007268">
    <property type="term" value="P:chemical synaptic transmission"/>
    <property type="evidence" value="ECO:0007669"/>
    <property type="project" value="InterPro"/>
</dbReference>
<dbReference type="InterPro" id="IPR001452">
    <property type="entry name" value="SH3_domain"/>
</dbReference>
<dbReference type="CDD" id="cd06723">
    <property type="entry name" value="PDZ1_Dlg1-2-4-like"/>
    <property type="match status" value="1"/>
</dbReference>
<dbReference type="Pfam" id="PF10600">
    <property type="entry name" value="PDZ_assoc"/>
    <property type="match status" value="1"/>
</dbReference>
<feature type="compositionally biased region" description="Low complexity" evidence="6">
    <location>
        <begin position="87"/>
        <end position="103"/>
    </location>
</feature>
<accession>A0AAQ6A3I5</accession>
<dbReference type="PROSITE" id="PS50106">
    <property type="entry name" value="PDZ"/>
    <property type="match status" value="3"/>
</dbReference>
<dbReference type="GO" id="GO:0097120">
    <property type="term" value="P:receptor localization to synapse"/>
    <property type="evidence" value="ECO:0007669"/>
    <property type="project" value="TreeGrafter"/>
</dbReference>
<dbReference type="GO" id="GO:0045197">
    <property type="term" value="P:establishment or maintenance of epithelial cell apical/basal polarity"/>
    <property type="evidence" value="ECO:0007669"/>
    <property type="project" value="TreeGrafter"/>
</dbReference>
<feature type="domain" description="SH3" evidence="7">
    <location>
        <begin position="499"/>
        <end position="569"/>
    </location>
</feature>
<evidence type="ECO:0000259" key="8">
    <source>
        <dbReference type="PROSITE" id="PS50052"/>
    </source>
</evidence>
<evidence type="ECO:0000256" key="2">
    <source>
        <dbReference type="ARBA" id="ARBA00007014"/>
    </source>
</evidence>
<dbReference type="SUPFAM" id="SSF50044">
    <property type="entry name" value="SH3-domain"/>
    <property type="match status" value="1"/>
</dbReference>
<organism evidence="10 11">
    <name type="scientific">Amphiprion ocellaris</name>
    <name type="common">Clown anemonefish</name>
    <dbReference type="NCBI Taxonomy" id="80972"/>
    <lineage>
        <taxon>Eukaryota</taxon>
        <taxon>Metazoa</taxon>
        <taxon>Chordata</taxon>
        <taxon>Craniata</taxon>
        <taxon>Vertebrata</taxon>
        <taxon>Euteleostomi</taxon>
        <taxon>Actinopterygii</taxon>
        <taxon>Neopterygii</taxon>
        <taxon>Teleostei</taxon>
        <taxon>Neoteleostei</taxon>
        <taxon>Acanthomorphata</taxon>
        <taxon>Ovalentaria</taxon>
        <taxon>Pomacentridae</taxon>
        <taxon>Amphiprion</taxon>
    </lineage>
</organism>
<dbReference type="SMART" id="SM00228">
    <property type="entry name" value="PDZ"/>
    <property type="match status" value="3"/>
</dbReference>
<dbReference type="InterPro" id="IPR027417">
    <property type="entry name" value="P-loop_NTPase"/>
</dbReference>
<dbReference type="InterPro" id="IPR008145">
    <property type="entry name" value="GK/Ca_channel_bsu"/>
</dbReference>
<dbReference type="CDD" id="cd06795">
    <property type="entry name" value="PDZ3_Dlg1-2-4-like"/>
    <property type="match status" value="1"/>
</dbReference>
<evidence type="ECO:0000256" key="6">
    <source>
        <dbReference type="SAM" id="MobiDB-lite"/>
    </source>
</evidence>
<sequence length="787" mass="86554">MHKHHHCCKCPECYEVTRMAALRRMDAPSYGGDWQAEPYGYPPGYGGGQTLPPPASGGGGSMGGGGGTLGRSKGKIMSGGGPGGPNPKGQSKGGPKVNGNNSSGQGGWWPECTCTNREWYDQVNGSDGMYKYEEIILERGNSGLGFSIAGGIDNPHIPDDPGIFITKIIPGGAAAMDGRLGVNDCVLRVNDVDVSEVVHSRAVEALKEAGPVVRLLVRRRQAPPETILEVNLLKGPKGLGFSIAGGIGNQHIPGDNSIYITKIIEGGAAQKDGRLQTGDRLLAVNNIVLQDVRHEEAVAALKNTSDMVYLKVAKPGPVHLNDMYAPPDYSSTFPTMVDNHVSHNYMGAMEPKPVYPPPQVTPSRYSPVPRHMLGEEDFTREPRKVLLHKGSTGLGFNIVGGEDGEGIFVSFILAGGPADLSGELRRGDRILSVNGVNLRNATHEQAAAALKRAGQTVTIIAQYRPEEYSRFESKIHDLREQMMNSSMSSGSGSLRTSEKRSLYVRALFDYDRTRDSCLPSQGLSFSYGDILHVINASDDEWWQARLVTPHGESEQIGVIPSKKRVEKKERARLKTVKFHARTGMIESNRVSVEVHYTRPVIILGPMKDRVNDDLISEFPHKFGSCVPHTTRPRRENEMDGQDYHFVASREQMEKDIQDNKFIEAGQFNENLYGTSILSVRTVAERGKHCILDVSGNAIKRLQQAQLYPIAIFIKPKSIEALMEMNKRQTYEQANKVFDKAVKLEQDFGEYFTAIVQGDSLEEIYNKIKLIIEEQSGPYIWIPSSEKL</sequence>
<dbReference type="GeneTree" id="ENSGT00940000159565"/>
<dbReference type="FunFam" id="2.30.42.10:FF:000091">
    <property type="entry name" value="disks large homolog 1 isoform X8"/>
    <property type="match status" value="1"/>
</dbReference>
<evidence type="ECO:0000313" key="10">
    <source>
        <dbReference type="Ensembl" id="ENSAOCP00000071316.1"/>
    </source>
</evidence>
<dbReference type="InterPro" id="IPR050614">
    <property type="entry name" value="Synaptic_Scaffolding_LAP-MAGUK"/>
</dbReference>
<dbReference type="InterPro" id="IPR036028">
    <property type="entry name" value="SH3-like_dom_sf"/>
</dbReference>
<proteinExistence type="inferred from homology"/>
<comment type="subcellular location">
    <subcellularLocation>
        <location evidence="1">Membrane</location>
    </subcellularLocation>
</comment>
<feature type="domain" description="PDZ" evidence="9">
    <location>
        <begin position="229"/>
        <end position="316"/>
    </location>
</feature>
<dbReference type="InterPro" id="IPR019583">
    <property type="entry name" value="DLG1-4_PDZ_assoc"/>
</dbReference>
<reference evidence="10 11" key="1">
    <citation type="submission" date="2022-01" db="EMBL/GenBank/DDBJ databases">
        <title>A chromosome-scale genome assembly of the false clownfish, Amphiprion ocellaris.</title>
        <authorList>
            <person name="Ryu T."/>
        </authorList>
    </citation>
    <scope>NUCLEOTIDE SEQUENCE [LARGE SCALE GENOMIC DNA]</scope>
</reference>
<evidence type="ECO:0008006" key="12">
    <source>
        <dbReference type="Google" id="ProtNLM"/>
    </source>
</evidence>
<feature type="region of interest" description="Disordered" evidence="6">
    <location>
        <begin position="41"/>
        <end position="107"/>
    </location>
</feature>
<dbReference type="SUPFAM" id="SSF52540">
    <property type="entry name" value="P-loop containing nucleoside triphosphate hydrolases"/>
    <property type="match status" value="1"/>
</dbReference>
<protein>
    <recommendedName>
        <fullName evidence="12">Discs, large homolog 3 (Drosophila)</fullName>
    </recommendedName>
</protein>
<dbReference type="InterPro" id="IPR008144">
    <property type="entry name" value="Guanylate_kin-like_dom"/>
</dbReference>
<dbReference type="SUPFAM" id="SSF50156">
    <property type="entry name" value="PDZ domain-like"/>
    <property type="match status" value="3"/>
</dbReference>
<dbReference type="Gene3D" id="2.30.30.40">
    <property type="entry name" value="SH3 Domains"/>
    <property type="match status" value="1"/>
</dbReference>
<feature type="domain" description="PDZ" evidence="9">
    <location>
        <begin position="384"/>
        <end position="465"/>
    </location>
</feature>
<dbReference type="Proteomes" id="UP001501940">
    <property type="component" value="Chromosome 13"/>
</dbReference>
<evidence type="ECO:0000256" key="4">
    <source>
        <dbReference type="ARBA" id="ARBA00022737"/>
    </source>
</evidence>
<feature type="compositionally biased region" description="Gly residues" evidence="6">
    <location>
        <begin position="56"/>
        <end position="69"/>
    </location>
</feature>
<dbReference type="InterPro" id="IPR016313">
    <property type="entry name" value="DLG1-like"/>
</dbReference>
<feature type="domain" description="Guanylate kinase-like" evidence="8">
    <location>
        <begin position="597"/>
        <end position="772"/>
    </location>
</feature>
<keyword evidence="4" id="KW-0677">Repeat</keyword>
<dbReference type="Pfam" id="PF00625">
    <property type="entry name" value="Guanylate_kin"/>
    <property type="match status" value="1"/>
</dbReference>
<dbReference type="Ensembl" id="ENSAOCT00000069743.1">
    <property type="protein sequence ID" value="ENSAOCP00000071316.1"/>
    <property type="gene ID" value="ENSAOCG00000022236.2"/>
</dbReference>
<evidence type="ECO:0000256" key="5">
    <source>
        <dbReference type="PROSITE-ProRule" id="PRU00192"/>
    </source>
</evidence>
<dbReference type="CDD" id="cd06724">
    <property type="entry name" value="PDZ2_Dlg1-2-4-like"/>
    <property type="match status" value="1"/>
</dbReference>
<feature type="domain" description="PDZ" evidence="9">
    <location>
        <begin position="134"/>
        <end position="221"/>
    </location>
</feature>
<dbReference type="Pfam" id="PF00018">
    <property type="entry name" value="SH3_1"/>
    <property type="match status" value="1"/>
</dbReference>
<dbReference type="GO" id="GO:0031594">
    <property type="term" value="C:neuromuscular junction"/>
    <property type="evidence" value="ECO:0007669"/>
    <property type="project" value="InterPro"/>
</dbReference>
<name>A0AAQ6A3I5_AMPOC</name>
<dbReference type="InterPro" id="IPR020590">
    <property type="entry name" value="Guanylate_kinase_CS"/>
</dbReference>
<dbReference type="CDD" id="cd00071">
    <property type="entry name" value="GMPK"/>
    <property type="match status" value="1"/>
</dbReference>
<dbReference type="GO" id="GO:0043005">
    <property type="term" value="C:neuron projection"/>
    <property type="evidence" value="ECO:0007669"/>
    <property type="project" value="InterPro"/>
</dbReference>